<keyword evidence="7" id="KW-0408">Iron</keyword>
<evidence type="ECO:0000256" key="8">
    <source>
        <dbReference type="ARBA" id="ARBA00023014"/>
    </source>
</evidence>
<dbReference type="PROSITE" id="PS01278">
    <property type="entry name" value="MTTASE_RADICAL"/>
    <property type="match status" value="1"/>
</dbReference>
<dbReference type="STRING" id="502025.Hoch_6072"/>
<dbReference type="InterPro" id="IPR020612">
    <property type="entry name" value="Methylthiotransferase_CS"/>
</dbReference>
<dbReference type="InterPro" id="IPR058240">
    <property type="entry name" value="rSAM_sf"/>
</dbReference>
<sequence length="449" mass="48768">MDVFLTTLGCRLNEAELSRWARDFHRSGHRVVAAADDADVVVVNTCAVTGEAARKSRKLVGRLHRQRPEARMVLTGCFAALEPEVAQALAGVDMVVANVDKDRLVPLVAEAFSAPGMPILATEPDSVHAYADRPGGRTRAFIKVQDGCKNRCTFCIVTVARGEERSRSVAEVVDEIRALAAAGYREAVLTGVHLGGYGRDLGTDLRTLVDAVLADTDIARLRLSSLEPWDLPEDFWTLWRNPRLMPHLHLPLQSGSDSVLARMARRSRAADFAALVADARAAIADLTLTTDLIVGFPGESDAEWAETVDYVQRIGFGHMHIFSYSPREGTRAARLSDQVRGPVKRARSREMHALAATMKREHLARFVGQERPVLWESGSEADAASNSSSDARPSADAYQTIAGYTDNYLRVESAAPAAAALDGAITPVRLVGVHGERLRGELAAYPLAD</sequence>
<dbReference type="InterPro" id="IPR006638">
    <property type="entry name" value="Elp3/MiaA/NifB-like_rSAM"/>
</dbReference>
<evidence type="ECO:0000313" key="11">
    <source>
        <dbReference type="EMBL" id="ACY18547.1"/>
    </source>
</evidence>
<dbReference type="GO" id="GO:0035598">
    <property type="term" value="F:tRNA (N(6)-L-threonylcarbamoyladenosine(37)-C(2))-methylthiotransferase activity"/>
    <property type="evidence" value="ECO:0007669"/>
    <property type="project" value="TreeGrafter"/>
</dbReference>
<evidence type="ECO:0000259" key="10">
    <source>
        <dbReference type="PROSITE" id="PS51918"/>
    </source>
</evidence>
<dbReference type="Pfam" id="PF00919">
    <property type="entry name" value="UPF0004"/>
    <property type="match status" value="1"/>
</dbReference>
<evidence type="ECO:0000256" key="6">
    <source>
        <dbReference type="ARBA" id="ARBA00022723"/>
    </source>
</evidence>
<dbReference type="EMBL" id="CP001804">
    <property type="protein sequence ID" value="ACY18547.1"/>
    <property type="molecule type" value="Genomic_DNA"/>
</dbReference>
<dbReference type="InterPro" id="IPR038135">
    <property type="entry name" value="Methylthiotransferase_N_sf"/>
</dbReference>
<reference evidence="11 12" key="1">
    <citation type="journal article" date="2010" name="Stand. Genomic Sci.">
        <title>Complete genome sequence of Haliangium ochraceum type strain (SMP-2).</title>
        <authorList>
            <consortium name="US DOE Joint Genome Institute (JGI-PGF)"/>
            <person name="Ivanova N."/>
            <person name="Daum C."/>
            <person name="Lang E."/>
            <person name="Abt B."/>
            <person name="Kopitz M."/>
            <person name="Saunders E."/>
            <person name="Lapidus A."/>
            <person name="Lucas S."/>
            <person name="Glavina Del Rio T."/>
            <person name="Nolan M."/>
            <person name="Tice H."/>
            <person name="Copeland A."/>
            <person name="Cheng J.F."/>
            <person name="Chen F."/>
            <person name="Bruce D."/>
            <person name="Goodwin L."/>
            <person name="Pitluck S."/>
            <person name="Mavromatis K."/>
            <person name="Pati A."/>
            <person name="Mikhailova N."/>
            <person name="Chen A."/>
            <person name="Palaniappan K."/>
            <person name="Land M."/>
            <person name="Hauser L."/>
            <person name="Chang Y.J."/>
            <person name="Jeffries C.D."/>
            <person name="Detter J.C."/>
            <person name="Brettin T."/>
            <person name="Rohde M."/>
            <person name="Goker M."/>
            <person name="Bristow J."/>
            <person name="Markowitz V."/>
            <person name="Eisen J.A."/>
            <person name="Hugenholtz P."/>
            <person name="Kyrpides N.C."/>
            <person name="Klenk H.P."/>
        </authorList>
    </citation>
    <scope>NUCLEOTIDE SEQUENCE [LARGE SCALE GENOMIC DNA]</scope>
    <source>
        <strain evidence="12">DSM 14365 / CIP 107738 / JCM 11303 / AJ 13395 / SMP-2</strain>
    </source>
</reference>
<dbReference type="SFLD" id="SFLDG01061">
    <property type="entry name" value="methylthiotransferase"/>
    <property type="match status" value="1"/>
</dbReference>
<dbReference type="Gene3D" id="3.80.30.20">
    <property type="entry name" value="tm_1862 like domain"/>
    <property type="match status" value="1"/>
</dbReference>
<dbReference type="AlphaFoldDB" id="D0LL51"/>
<dbReference type="HOGENOM" id="CLU_018697_1_0_7"/>
<evidence type="ECO:0000256" key="3">
    <source>
        <dbReference type="ARBA" id="ARBA00022490"/>
    </source>
</evidence>
<dbReference type="PANTHER" id="PTHR11918:SF45">
    <property type="entry name" value="THREONYLCARBAMOYLADENOSINE TRNA METHYLTHIOTRANSFERASE"/>
    <property type="match status" value="1"/>
</dbReference>
<dbReference type="SMART" id="SM00729">
    <property type="entry name" value="Elp3"/>
    <property type="match status" value="1"/>
</dbReference>
<dbReference type="Gene3D" id="3.40.50.12160">
    <property type="entry name" value="Methylthiotransferase, N-terminal domain"/>
    <property type="match status" value="1"/>
</dbReference>
<evidence type="ECO:0000259" key="9">
    <source>
        <dbReference type="PROSITE" id="PS51449"/>
    </source>
</evidence>
<dbReference type="NCBIfam" id="TIGR01579">
    <property type="entry name" value="MiaB-like-C"/>
    <property type="match status" value="1"/>
</dbReference>
<name>D0LL51_HALO1</name>
<dbReference type="PROSITE" id="PS51918">
    <property type="entry name" value="RADICAL_SAM"/>
    <property type="match status" value="1"/>
</dbReference>
<keyword evidence="2" id="KW-0004">4Fe-4S</keyword>
<keyword evidence="12" id="KW-1185">Reference proteome</keyword>
<dbReference type="InterPro" id="IPR023404">
    <property type="entry name" value="rSAM_horseshoe"/>
</dbReference>
<keyword evidence="5" id="KW-0949">S-adenosyl-L-methionine</keyword>
<dbReference type="PANTHER" id="PTHR11918">
    <property type="entry name" value="RADICAL SAM PROTEINS"/>
    <property type="match status" value="1"/>
</dbReference>
<dbReference type="KEGG" id="hoh:Hoch_6072"/>
<dbReference type="SFLD" id="SFLDS00029">
    <property type="entry name" value="Radical_SAM"/>
    <property type="match status" value="1"/>
</dbReference>
<dbReference type="NCBIfam" id="TIGR00089">
    <property type="entry name" value="MiaB/RimO family radical SAM methylthiotransferase"/>
    <property type="match status" value="1"/>
</dbReference>
<dbReference type="FunFam" id="3.80.30.20:FF:000001">
    <property type="entry name" value="tRNA-2-methylthio-N(6)-dimethylallyladenosine synthase 2"/>
    <property type="match status" value="1"/>
</dbReference>
<dbReference type="eggNOG" id="COG0621">
    <property type="taxonomic scope" value="Bacteria"/>
</dbReference>
<feature type="domain" description="Radical SAM core" evidence="10">
    <location>
        <begin position="134"/>
        <end position="361"/>
    </location>
</feature>
<organism evidence="11 12">
    <name type="scientific">Haliangium ochraceum (strain DSM 14365 / JCM 11303 / SMP-2)</name>
    <dbReference type="NCBI Taxonomy" id="502025"/>
    <lineage>
        <taxon>Bacteria</taxon>
        <taxon>Pseudomonadati</taxon>
        <taxon>Myxococcota</taxon>
        <taxon>Polyangia</taxon>
        <taxon>Haliangiales</taxon>
        <taxon>Kofleriaceae</taxon>
        <taxon>Haliangium</taxon>
    </lineage>
</organism>
<dbReference type="SUPFAM" id="SSF102114">
    <property type="entry name" value="Radical SAM enzymes"/>
    <property type="match status" value="1"/>
</dbReference>
<dbReference type="InterPro" id="IPR006467">
    <property type="entry name" value="MiaB-like_bact"/>
</dbReference>
<protein>
    <submittedName>
        <fullName evidence="11">MiaB-like tRNA modifying enzyme</fullName>
    </submittedName>
</protein>
<accession>D0LL51</accession>
<proteinExistence type="predicted"/>
<evidence type="ECO:0000256" key="7">
    <source>
        <dbReference type="ARBA" id="ARBA00023004"/>
    </source>
</evidence>
<dbReference type="Pfam" id="PF04055">
    <property type="entry name" value="Radical_SAM"/>
    <property type="match status" value="1"/>
</dbReference>
<evidence type="ECO:0000256" key="4">
    <source>
        <dbReference type="ARBA" id="ARBA00022679"/>
    </source>
</evidence>
<evidence type="ECO:0000256" key="2">
    <source>
        <dbReference type="ARBA" id="ARBA00022485"/>
    </source>
</evidence>
<keyword evidence="4" id="KW-0808">Transferase</keyword>
<keyword evidence="6" id="KW-0479">Metal-binding</keyword>
<dbReference type="OrthoDB" id="9805215at2"/>
<comment type="cofactor">
    <cofactor evidence="1">
        <name>[4Fe-4S] cluster</name>
        <dbReference type="ChEBI" id="CHEBI:49883"/>
    </cofactor>
</comment>
<dbReference type="PROSITE" id="PS51449">
    <property type="entry name" value="MTTASE_N"/>
    <property type="match status" value="1"/>
</dbReference>
<feature type="domain" description="MTTase N-terminal" evidence="9">
    <location>
        <begin position="1"/>
        <end position="113"/>
    </location>
</feature>
<keyword evidence="3" id="KW-0963">Cytoplasm</keyword>
<evidence type="ECO:0000313" key="12">
    <source>
        <dbReference type="Proteomes" id="UP000001880"/>
    </source>
</evidence>
<keyword evidence="8" id="KW-0411">Iron-sulfur</keyword>
<evidence type="ECO:0000256" key="1">
    <source>
        <dbReference type="ARBA" id="ARBA00001966"/>
    </source>
</evidence>
<dbReference type="GO" id="GO:0046872">
    <property type="term" value="F:metal ion binding"/>
    <property type="evidence" value="ECO:0007669"/>
    <property type="project" value="UniProtKB-KW"/>
</dbReference>
<dbReference type="RefSeq" id="WP_012831139.1">
    <property type="nucleotide sequence ID" value="NC_013440.1"/>
</dbReference>
<dbReference type="InterPro" id="IPR013848">
    <property type="entry name" value="Methylthiotransferase_N"/>
</dbReference>
<gene>
    <name evidence="11" type="ordered locus">Hoch_6072</name>
</gene>
<evidence type="ECO:0000256" key="5">
    <source>
        <dbReference type="ARBA" id="ARBA00022691"/>
    </source>
</evidence>
<dbReference type="GO" id="GO:0051539">
    <property type="term" value="F:4 iron, 4 sulfur cluster binding"/>
    <property type="evidence" value="ECO:0007669"/>
    <property type="project" value="UniProtKB-KW"/>
</dbReference>
<dbReference type="Proteomes" id="UP000001880">
    <property type="component" value="Chromosome"/>
</dbReference>
<dbReference type="InterPro" id="IPR005839">
    <property type="entry name" value="Methylthiotransferase"/>
</dbReference>
<dbReference type="SFLD" id="SFLDG01082">
    <property type="entry name" value="B12-binding_domain_containing"/>
    <property type="match status" value="1"/>
</dbReference>
<dbReference type="InterPro" id="IPR007197">
    <property type="entry name" value="rSAM"/>
</dbReference>